<keyword evidence="3" id="KW-1185">Reference proteome</keyword>
<feature type="transmembrane region" description="Helical" evidence="1">
    <location>
        <begin position="99"/>
        <end position="116"/>
    </location>
</feature>
<feature type="transmembrane region" description="Helical" evidence="1">
    <location>
        <begin position="6"/>
        <end position="24"/>
    </location>
</feature>
<feature type="transmembrane region" description="Helical" evidence="1">
    <location>
        <begin position="178"/>
        <end position="201"/>
    </location>
</feature>
<dbReference type="STRING" id="70996.SE18_19345"/>
<keyword evidence="1" id="KW-0812">Transmembrane</keyword>
<evidence type="ECO:0000256" key="1">
    <source>
        <dbReference type="SAM" id="Phobius"/>
    </source>
</evidence>
<dbReference type="Proteomes" id="UP000050277">
    <property type="component" value="Unassembled WGS sequence"/>
</dbReference>
<evidence type="ECO:0000313" key="3">
    <source>
        <dbReference type="Proteomes" id="UP000050277"/>
    </source>
</evidence>
<feature type="transmembrane region" description="Helical" evidence="1">
    <location>
        <begin position="221"/>
        <end position="245"/>
    </location>
</feature>
<accession>A0A0N8GQ86</accession>
<dbReference type="EMBL" id="LGKP01000030">
    <property type="protein sequence ID" value="KPL83002.1"/>
    <property type="molecule type" value="Genomic_DNA"/>
</dbReference>
<feature type="transmembrane region" description="Helical" evidence="1">
    <location>
        <begin position="36"/>
        <end position="55"/>
    </location>
</feature>
<comment type="caution">
    <text evidence="2">The sequence shown here is derived from an EMBL/GenBank/DDBJ whole genome shotgun (WGS) entry which is preliminary data.</text>
</comment>
<evidence type="ECO:0000313" key="2">
    <source>
        <dbReference type="EMBL" id="KPL83002.1"/>
    </source>
</evidence>
<organism evidence="2 3">
    <name type="scientific">Herpetosiphon geysericola</name>
    <dbReference type="NCBI Taxonomy" id="70996"/>
    <lineage>
        <taxon>Bacteria</taxon>
        <taxon>Bacillati</taxon>
        <taxon>Chloroflexota</taxon>
        <taxon>Chloroflexia</taxon>
        <taxon>Herpetosiphonales</taxon>
        <taxon>Herpetosiphonaceae</taxon>
        <taxon>Herpetosiphon</taxon>
    </lineage>
</organism>
<proteinExistence type="predicted"/>
<dbReference type="AlphaFoldDB" id="A0A0N8GQ86"/>
<reference evidence="2 3" key="1">
    <citation type="submission" date="2015-07" db="EMBL/GenBank/DDBJ databases">
        <title>Whole genome sequence of Herpetosiphon geysericola DSM 7119.</title>
        <authorList>
            <person name="Hemp J."/>
            <person name="Ward L.M."/>
            <person name="Pace L.A."/>
            <person name="Fischer W.W."/>
        </authorList>
    </citation>
    <scope>NUCLEOTIDE SEQUENCE [LARGE SCALE GENOMIC DNA]</scope>
    <source>
        <strain evidence="2 3">DSM 7119</strain>
    </source>
</reference>
<name>A0A0N8GQ86_9CHLR</name>
<feature type="transmembrane region" description="Helical" evidence="1">
    <location>
        <begin position="136"/>
        <end position="157"/>
    </location>
</feature>
<protein>
    <submittedName>
        <fullName evidence="2">Uncharacterized protein</fullName>
    </submittedName>
</protein>
<dbReference type="RefSeq" id="WP_054536108.1">
    <property type="nucleotide sequence ID" value="NZ_LGKP01000030.1"/>
</dbReference>
<sequence>MNITLGRNITVAVTIAAILVWKTVLKSRHHVDSHVARRVAISTLCLTIAVLSAAIQPVNFIFHALGIFLVQQGLLFAYIVADTVHGNQKYYHFWQNKYYLLYTGLSLIVVFLDYTRKDTNFGSFLDNDYFHRDLTYYLSYTIHYGLSFVIMGMVVEIDEGDIKNRKIPILAYKVRRYMTIYGFKFGMIAMLIVIININISYLFTDIYRDDINNIYSLVRTIFVLLIITGTGGHEIIFKVLAYPIVKIRSNQSLENQKILRDFHQKINEVVRAYLPNPDLSEYRIIYEISDIRDNILSHFHIAKLNPFEEAQAFVESLGSDSSTKFNQPGPHKVIQVPDNEDEYYLNVAKHFFRLQQMNKGRL</sequence>
<keyword evidence="1" id="KW-0472">Membrane</keyword>
<feature type="transmembrane region" description="Helical" evidence="1">
    <location>
        <begin position="61"/>
        <end position="79"/>
    </location>
</feature>
<gene>
    <name evidence="2" type="ORF">SE18_19345</name>
</gene>
<keyword evidence="1" id="KW-1133">Transmembrane helix</keyword>